<dbReference type="OrthoDB" id="427480at2759"/>
<protein>
    <submittedName>
        <fullName evidence="3">Uncharacterized aarF domain-containing protein kinase 5</fullName>
    </submittedName>
</protein>
<dbReference type="STRING" id="610380.E2BG69"/>
<dbReference type="Pfam" id="PF03109">
    <property type="entry name" value="ABC1"/>
    <property type="match status" value="1"/>
</dbReference>
<dbReference type="PANTHER" id="PTHR43173">
    <property type="entry name" value="ABC1 FAMILY PROTEIN"/>
    <property type="match status" value="1"/>
</dbReference>
<evidence type="ECO:0000259" key="2">
    <source>
        <dbReference type="Pfam" id="PF03109"/>
    </source>
</evidence>
<dbReference type="InterPro" id="IPR011009">
    <property type="entry name" value="Kinase-like_dom_sf"/>
</dbReference>
<accession>E2BG69</accession>
<evidence type="ECO:0000313" key="3">
    <source>
        <dbReference type="EMBL" id="EFN85337.1"/>
    </source>
</evidence>
<dbReference type="AlphaFoldDB" id="E2BG69"/>
<dbReference type="GO" id="GO:0016301">
    <property type="term" value="F:kinase activity"/>
    <property type="evidence" value="ECO:0007669"/>
    <property type="project" value="UniProtKB-KW"/>
</dbReference>
<proteinExistence type="inferred from homology"/>
<keyword evidence="4" id="KW-1185">Reference proteome</keyword>
<feature type="domain" description="ABC1 atypical kinase-like" evidence="2">
    <location>
        <begin position="166"/>
        <end position="307"/>
    </location>
</feature>
<keyword evidence="3" id="KW-0808">Transferase</keyword>
<sequence>MLQTGLLRSASAKRLKYVGTGVALLSVSYILLPSNKKKVVRSVAGSLIRFARSFKISATVSMDYLIAPLMGHTYTEIHRRSANRIVQGCLRNGGIYIKLGQGFAAVNHVLPKEYIESLSTLQDKCLTREKDELEEIFLQDFGKKPEEMLRKIESEPVAAASLAQDVFEALAKELDFEREGKNGEQCAKDLKKYEYAYVPKIYWDLSSKRVLTTEWIDGVKVTDVEGIKTMGLNLSDVDKKLITLMGEQIFHTGFVHADPHPGNVFVRKGKDNKAQIVLLDHGLYQYLPEKIRCILCNFWESMVLKNDCSLKIYANDLNVKDHIMLAEILTQAPYRISLTLRLNNTTMDEYMKNQAQEHFDKITETLKLMPKHILLVIR</sequence>
<comment type="similarity">
    <text evidence="1">Belongs to the protein kinase superfamily. ADCK protein kinase family.</text>
</comment>
<gene>
    <name evidence="3" type="ORF">EAI_16021</name>
</gene>
<dbReference type="OMA" id="VRVNICH"/>
<dbReference type="InterPro" id="IPR051130">
    <property type="entry name" value="Mito_struct-func_regulator"/>
</dbReference>
<dbReference type="EMBL" id="GL448115">
    <property type="protein sequence ID" value="EFN85337.1"/>
    <property type="molecule type" value="Genomic_DNA"/>
</dbReference>
<dbReference type="InterPro" id="IPR004147">
    <property type="entry name" value="ABC1_dom"/>
</dbReference>
<dbReference type="PANTHER" id="PTHR43173:SF28">
    <property type="entry name" value="AARF DOMAIN CONTAINING KINASE 5"/>
    <property type="match status" value="1"/>
</dbReference>
<dbReference type="FunCoup" id="E2BG69">
    <property type="interactions" value="150"/>
</dbReference>
<organism evidence="4">
    <name type="scientific">Harpegnathos saltator</name>
    <name type="common">Jerdon's jumping ant</name>
    <dbReference type="NCBI Taxonomy" id="610380"/>
    <lineage>
        <taxon>Eukaryota</taxon>
        <taxon>Metazoa</taxon>
        <taxon>Ecdysozoa</taxon>
        <taxon>Arthropoda</taxon>
        <taxon>Hexapoda</taxon>
        <taxon>Insecta</taxon>
        <taxon>Pterygota</taxon>
        <taxon>Neoptera</taxon>
        <taxon>Endopterygota</taxon>
        <taxon>Hymenoptera</taxon>
        <taxon>Apocrita</taxon>
        <taxon>Aculeata</taxon>
        <taxon>Formicoidea</taxon>
        <taxon>Formicidae</taxon>
        <taxon>Ponerinae</taxon>
        <taxon>Ponerini</taxon>
        <taxon>Harpegnathos</taxon>
    </lineage>
</organism>
<dbReference type="InParanoid" id="E2BG69"/>
<dbReference type="SUPFAM" id="SSF56112">
    <property type="entry name" value="Protein kinase-like (PK-like)"/>
    <property type="match status" value="1"/>
</dbReference>
<evidence type="ECO:0000256" key="1">
    <source>
        <dbReference type="ARBA" id="ARBA00009670"/>
    </source>
</evidence>
<keyword evidence="3" id="KW-0418">Kinase</keyword>
<evidence type="ECO:0000313" key="4">
    <source>
        <dbReference type="Proteomes" id="UP000008237"/>
    </source>
</evidence>
<reference evidence="3 4" key="1">
    <citation type="journal article" date="2010" name="Science">
        <title>Genomic comparison of the ants Camponotus floridanus and Harpegnathos saltator.</title>
        <authorList>
            <person name="Bonasio R."/>
            <person name="Zhang G."/>
            <person name="Ye C."/>
            <person name="Mutti N.S."/>
            <person name="Fang X."/>
            <person name="Qin N."/>
            <person name="Donahue G."/>
            <person name="Yang P."/>
            <person name="Li Q."/>
            <person name="Li C."/>
            <person name="Zhang P."/>
            <person name="Huang Z."/>
            <person name="Berger S.L."/>
            <person name="Reinberg D."/>
            <person name="Wang J."/>
            <person name="Liebig J."/>
        </authorList>
    </citation>
    <scope>NUCLEOTIDE SEQUENCE [LARGE SCALE GENOMIC DNA]</scope>
    <source>
        <strain evidence="3 4">R22 G/1</strain>
    </source>
</reference>
<dbReference type="Proteomes" id="UP000008237">
    <property type="component" value="Unassembled WGS sequence"/>
</dbReference>
<name>E2BG69_HARSA</name>